<keyword evidence="7" id="KW-1185">Reference proteome</keyword>
<feature type="transmembrane region" description="Helical" evidence="5">
    <location>
        <begin position="84"/>
        <end position="104"/>
    </location>
</feature>
<dbReference type="InterPro" id="IPR000276">
    <property type="entry name" value="GPCR_Rhodpsn"/>
</dbReference>
<keyword evidence="2 5" id="KW-0812">Transmembrane</keyword>
<evidence type="ECO:0000256" key="1">
    <source>
        <dbReference type="ARBA" id="ARBA00004370"/>
    </source>
</evidence>
<evidence type="ECO:0000256" key="3">
    <source>
        <dbReference type="ARBA" id="ARBA00022989"/>
    </source>
</evidence>
<protein>
    <submittedName>
        <fullName evidence="8">Pyrokinin-1 receptor-like isoform X1</fullName>
    </submittedName>
</protein>
<dbReference type="InterPro" id="IPR017452">
    <property type="entry name" value="GPCR_Rhodpsn_7TM"/>
</dbReference>
<dbReference type="KEGG" id="cvn:111136552"/>
<evidence type="ECO:0000256" key="2">
    <source>
        <dbReference type="ARBA" id="ARBA00022692"/>
    </source>
</evidence>
<reference evidence="8" key="1">
    <citation type="submission" date="2025-08" db="UniProtKB">
        <authorList>
            <consortium name="RefSeq"/>
        </authorList>
    </citation>
    <scope>IDENTIFICATION</scope>
    <source>
        <tissue evidence="8">Whole sample</tissue>
    </source>
</reference>
<dbReference type="GeneID" id="111136552"/>
<name>A0A8B8EU05_CRAVI</name>
<keyword evidence="4 5" id="KW-0472">Membrane</keyword>
<feature type="transmembrane region" description="Helical" evidence="5">
    <location>
        <begin position="363"/>
        <end position="386"/>
    </location>
</feature>
<feature type="domain" description="G-protein coupled receptors family 1 profile" evidence="6">
    <location>
        <begin position="56"/>
        <end position="383"/>
    </location>
</feature>
<dbReference type="PANTHER" id="PTHR46641:SF2">
    <property type="entry name" value="FMRFAMIDE RECEPTOR"/>
    <property type="match status" value="1"/>
</dbReference>
<dbReference type="GO" id="GO:0016020">
    <property type="term" value="C:membrane"/>
    <property type="evidence" value="ECO:0007669"/>
    <property type="project" value="UniProtKB-SubCell"/>
</dbReference>
<feature type="transmembrane region" description="Helical" evidence="5">
    <location>
        <begin position="37"/>
        <end position="64"/>
    </location>
</feature>
<dbReference type="PRINTS" id="PR00237">
    <property type="entry name" value="GPCRRHODOPSN"/>
</dbReference>
<dbReference type="SUPFAM" id="SSF81321">
    <property type="entry name" value="Family A G protein-coupled receptor-like"/>
    <property type="match status" value="1"/>
</dbReference>
<sequence>MFTFSYKMMAKCKNLSEENLSIPIENKSTEYILEKNVYFIFMEIGIPIVCAFGLVGNMLSLLVLTKEKVNHCLTKMEKSAHIGLIALAVSDFMFCLLALLFTILPTQDIYLEPNGIMYYRWLGNGFITFFIINSTWLIVVMAGERYIAVCHPFKARKFISLKKTKIAICLVYVVCMISTIPLFFEREIVEEICVDGSKLYKIEKRKNYSNQTRRMVWSIVFDFTPSIALLYFNICLVWKIRRAKQLRREMTLGQGDDLIMYRSSMKSTDDQGTHSSSRSNNSCNEFRKADQSENFLIRGKPRTISQHKRGSDSALNSVTATLVAVVVLFLILVSPSEVIKFIYAKIHPIDRDAKNKHYHYYQIILHVTNFMQSLNFSINFILYCAVNKSFRKTLRSLICFCQHPRPRARFIKQIPNRIT</sequence>
<gene>
    <name evidence="8" type="primary">LOC111136552</name>
</gene>
<dbReference type="Proteomes" id="UP000694844">
    <property type="component" value="Chromosome 5"/>
</dbReference>
<comment type="subcellular location">
    <subcellularLocation>
        <location evidence="1">Membrane</location>
    </subcellularLocation>
</comment>
<dbReference type="RefSeq" id="XP_022343193.1">
    <property type="nucleotide sequence ID" value="XM_022487485.1"/>
</dbReference>
<dbReference type="Gene3D" id="1.20.1070.10">
    <property type="entry name" value="Rhodopsin 7-helix transmembrane proteins"/>
    <property type="match status" value="1"/>
</dbReference>
<dbReference type="PROSITE" id="PS50262">
    <property type="entry name" value="G_PROTEIN_RECEP_F1_2"/>
    <property type="match status" value="1"/>
</dbReference>
<evidence type="ECO:0000313" key="7">
    <source>
        <dbReference type="Proteomes" id="UP000694844"/>
    </source>
</evidence>
<evidence type="ECO:0000256" key="5">
    <source>
        <dbReference type="SAM" id="Phobius"/>
    </source>
</evidence>
<dbReference type="Pfam" id="PF00001">
    <property type="entry name" value="7tm_1"/>
    <property type="match status" value="1"/>
</dbReference>
<evidence type="ECO:0000256" key="4">
    <source>
        <dbReference type="ARBA" id="ARBA00023136"/>
    </source>
</evidence>
<feature type="transmembrane region" description="Helical" evidence="5">
    <location>
        <begin position="124"/>
        <end position="143"/>
    </location>
</feature>
<evidence type="ECO:0000313" key="8">
    <source>
        <dbReference type="RefSeq" id="XP_022343193.1"/>
    </source>
</evidence>
<feature type="transmembrane region" description="Helical" evidence="5">
    <location>
        <begin position="314"/>
        <end position="333"/>
    </location>
</feature>
<feature type="transmembrane region" description="Helical" evidence="5">
    <location>
        <begin position="215"/>
        <end position="238"/>
    </location>
</feature>
<dbReference type="OrthoDB" id="5864054at2759"/>
<dbReference type="InterPro" id="IPR052954">
    <property type="entry name" value="GPCR-Ligand_Int"/>
</dbReference>
<feature type="transmembrane region" description="Helical" evidence="5">
    <location>
        <begin position="164"/>
        <end position="184"/>
    </location>
</feature>
<keyword evidence="3 5" id="KW-1133">Transmembrane helix</keyword>
<proteinExistence type="predicted"/>
<dbReference type="AlphaFoldDB" id="A0A8B8EU05"/>
<accession>A0A8B8EU05</accession>
<evidence type="ECO:0000259" key="6">
    <source>
        <dbReference type="PROSITE" id="PS50262"/>
    </source>
</evidence>
<dbReference type="CDD" id="cd14978">
    <property type="entry name" value="7tmA_FMRFamide_R-like"/>
    <property type="match status" value="1"/>
</dbReference>
<dbReference type="GO" id="GO:0004930">
    <property type="term" value="F:G protein-coupled receptor activity"/>
    <property type="evidence" value="ECO:0007669"/>
    <property type="project" value="InterPro"/>
</dbReference>
<organism evidence="7 8">
    <name type="scientific">Crassostrea virginica</name>
    <name type="common">Eastern oyster</name>
    <dbReference type="NCBI Taxonomy" id="6565"/>
    <lineage>
        <taxon>Eukaryota</taxon>
        <taxon>Metazoa</taxon>
        <taxon>Spiralia</taxon>
        <taxon>Lophotrochozoa</taxon>
        <taxon>Mollusca</taxon>
        <taxon>Bivalvia</taxon>
        <taxon>Autobranchia</taxon>
        <taxon>Pteriomorphia</taxon>
        <taxon>Ostreida</taxon>
        <taxon>Ostreoidea</taxon>
        <taxon>Ostreidae</taxon>
        <taxon>Crassostrea</taxon>
    </lineage>
</organism>
<dbReference type="PANTHER" id="PTHR46641">
    <property type="entry name" value="FMRFAMIDE RECEPTOR-RELATED"/>
    <property type="match status" value="1"/>
</dbReference>